<feature type="chain" id="PRO_5014620093" evidence="1">
    <location>
        <begin position="24"/>
        <end position="101"/>
    </location>
</feature>
<reference evidence="2 3" key="1">
    <citation type="submission" date="2017-11" db="EMBL/GenBank/DDBJ databases">
        <title>De novo assembly and phasing of dikaryotic genomes from two isolates of Puccinia coronata f. sp. avenae, the causal agent of oat crown rust.</title>
        <authorList>
            <person name="Miller M.E."/>
            <person name="Zhang Y."/>
            <person name="Omidvar V."/>
            <person name="Sperschneider J."/>
            <person name="Schwessinger B."/>
            <person name="Raley C."/>
            <person name="Palmer J.M."/>
            <person name="Garnica D."/>
            <person name="Upadhyaya N."/>
            <person name="Rathjen J."/>
            <person name="Taylor J.M."/>
            <person name="Park R.F."/>
            <person name="Dodds P.N."/>
            <person name="Hirsch C.D."/>
            <person name="Kianian S.F."/>
            <person name="Figueroa M."/>
        </authorList>
    </citation>
    <scope>NUCLEOTIDE SEQUENCE [LARGE SCALE GENOMIC DNA]</scope>
    <source>
        <strain evidence="2">12NC29</strain>
    </source>
</reference>
<proteinExistence type="predicted"/>
<gene>
    <name evidence="2" type="ORF">PCANC_04722</name>
</gene>
<organism evidence="2 3">
    <name type="scientific">Puccinia coronata f. sp. avenae</name>
    <dbReference type="NCBI Taxonomy" id="200324"/>
    <lineage>
        <taxon>Eukaryota</taxon>
        <taxon>Fungi</taxon>
        <taxon>Dikarya</taxon>
        <taxon>Basidiomycota</taxon>
        <taxon>Pucciniomycotina</taxon>
        <taxon>Pucciniomycetes</taxon>
        <taxon>Pucciniales</taxon>
        <taxon>Pucciniaceae</taxon>
        <taxon>Puccinia</taxon>
    </lineage>
</organism>
<comment type="caution">
    <text evidence="2">The sequence shown here is derived from an EMBL/GenBank/DDBJ whole genome shotgun (WGS) entry which is preliminary data.</text>
</comment>
<dbReference type="EMBL" id="PGCJ01000024">
    <property type="protein sequence ID" value="PLW56157.1"/>
    <property type="molecule type" value="Genomic_DNA"/>
</dbReference>
<evidence type="ECO:0000256" key="1">
    <source>
        <dbReference type="SAM" id="SignalP"/>
    </source>
</evidence>
<dbReference type="Proteomes" id="UP000235388">
    <property type="component" value="Unassembled WGS sequence"/>
</dbReference>
<protein>
    <submittedName>
        <fullName evidence="2">Uncharacterized protein</fullName>
    </submittedName>
</protein>
<keyword evidence="1" id="KW-0732">Signal</keyword>
<name>A0A2N5W1R6_9BASI</name>
<dbReference type="AlphaFoldDB" id="A0A2N5W1R6"/>
<feature type="signal peptide" evidence="1">
    <location>
        <begin position="1"/>
        <end position="23"/>
    </location>
</feature>
<accession>A0A2N5W1R6</accession>
<evidence type="ECO:0000313" key="3">
    <source>
        <dbReference type="Proteomes" id="UP000235388"/>
    </source>
</evidence>
<sequence>MHFFQTTIIAIAVICSISLSITAEDLVRCETDRPVCACTSPAPPAPGRPIRWHVSKCTHQQNLNYFRCEGQDTVSRCCNVDFPAGPLTFEDRMVTGHCVKK</sequence>
<evidence type="ECO:0000313" key="2">
    <source>
        <dbReference type="EMBL" id="PLW56157.1"/>
    </source>
</evidence>
<keyword evidence="3" id="KW-1185">Reference proteome</keyword>